<name>A0AAD3Y616_NEPGR</name>
<evidence type="ECO:0000313" key="2">
    <source>
        <dbReference type="EMBL" id="GMH28081.1"/>
    </source>
</evidence>
<evidence type="ECO:0000256" key="1">
    <source>
        <dbReference type="SAM" id="SignalP"/>
    </source>
</evidence>
<reference evidence="2" key="1">
    <citation type="submission" date="2023-05" db="EMBL/GenBank/DDBJ databases">
        <title>Nepenthes gracilis genome sequencing.</title>
        <authorList>
            <person name="Fukushima K."/>
        </authorList>
    </citation>
    <scope>NUCLEOTIDE SEQUENCE</scope>
    <source>
        <strain evidence="2">SING2019-196</strain>
    </source>
</reference>
<dbReference type="Proteomes" id="UP001279734">
    <property type="component" value="Unassembled WGS sequence"/>
</dbReference>
<keyword evidence="1" id="KW-0732">Signal</keyword>
<gene>
    <name evidence="2" type="ORF">Nepgr_029924</name>
</gene>
<feature type="chain" id="PRO_5041975495" evidence="1">
    <location>
        <begin position="17"/>
        <end position="111"/>
    </location>
</feature>
<organism evidence="2 3">
    <name type="scientific">Nepenthes gracilis</name>
    <name type="common">Slender pitcher plant</name>
    <dbReference type="NCBI Taxonomy" id="150966"/>
    <lineage>
        <taxon>Eukaryota</taxon>
        <taxon>Viridiplantae</taxon>
        <taxon>Streptophyta</taxon>
        <taxon>Embryophyta</taxon>
        <taxon>Tracheophyta</taxon>
        <taxon>Spermatophyta</taxon>
        <taxon>Magnoliopsida</taxon>
        <taxon>eudicotyledons</taxon>
        <taxon>Gunneridae</taxon>
        <taxon>Pentapetalae</taxon>
        <taxon>Caryophyllales</taxon>
        <taxon>Nepenthaceae</taxon>
        <taxon>Nepenthes</taxon>
    </lineage>
</organism>
<feature type="signal peptide" evidence="1">
    <location>
        <begin position="1"/>
        <end position="16"/>
    </location>
</feature>
<proteinExistence type="predicted"/>
<protein>
    <submittedName>
        <fullName evidence="2">Uncharacterized protein</fullName>
    </submittedName>
</protein>
<accession>A0AAD3Y616</accession>
<dbReference type="EMBL" id="BSYO01000034">
    <property type="protein sequence ID" value="GMH28081.1"/>
    <property type="molecule type" value="Genomic_DNA"/>
</dbReference>
<keyword evidence="3" id="KW-1185">Reference proteome</keyword>
<sequence length="111" mass="12959">MHLMAVACLIYGGCWWLNGEVWRLSAKTPLLNVQSEILEKCPYHVRDRHCLADLHAEQAVDRGLEGYRSRVRDEILLTLISPAGFSKDRLALDLHLYDDKRLDKYELWNHL</sequence>
<evidence type="ECO:0000313" key="3">
    <source>
        <dbReference type="Proteomes" id="UP001279734"/>
    </source>
</evidence>
<comment type="caution">
    <text evidence="2">The sequence shown here is derived from an EMBL/GenBank/DDBJ whole genome shotgun (WGS) entry which is preliminary data.</text>
</comment>
<dbReference type="AlphaFoldDB" id="A0AAD3Y616"/>